<dbReference type="InterPro" id="IPR054471">
    <property type="entry name" value="GPIID_WHD"/>
</dbReference>
<dbReference type="PROSITE" id="PS00678">
    <property type="entry name" value="WD_REPEATS_1"/>
    <property type="match status" value="4"/>
</dbReference>
<feature type="repeat" description="WD" evidence="6">
    <location>
        <begin position="961"/>
        <end position="1002"/>
    </location>
</feature>
<feature type="repeat" description="WD" evidence="6">
    <location>
        <begin position="875"/>
        <end position="909"/>
    </location>
</feature>
<dbReference type="InterPro" id="IPR001680">
    <property type="entry name" value="WD40_rpt"/>
</dbReference>
<evidence type="ECO:0000256" key="4">
    <source>
        <dbReference type="ARBA" id="ARBA00039789"/>
    </source>
</evidence>
<dbReference type="InterPro" id="IPR019775">
    <property type="entry name" value="WD40_repeat_CS"/>
</dbReference>
<dbReference type="SMART" id="SM00320">
    <property type="entry name" value="WD40"/>
    <property type="match status" value="10"/>
</dbReference>
<evidence type="ECO:0000256" key="2">
    <source>
        <dbReference type="ARBA" id="ARBA00022737"/>
    </source>
</evidence>
<keyword evidence="2" id="KW-0677">Repeat</keyword>
<dbReference type="EMBL" id="ML996217">
    <property type="protein sequence ID" value="KAF2730453.1"/>
    <property type="molecule type" value="Genomic_DNA"/>
</dbReference>
<evidence type="ECO:0000256" key="1">
    <source>
        <dbReference type="ARBA" id="ARBA00022574"/>
    </source>
</evidence>
<proteinExistence type="inferred from homology"/>
<dbReference type="InterPro" id="IPR015943">
    <property type="entry name" value="WD40/YVTN_repeat-like_dom_sf"/>
</dbReference>
<dbReference type="FunFam" id="3.40.50.300:FF:001638">
    <property type="entry name" value="NACHT and WD40 domain protein"/>
    <property type="match status" value="1"/>
</dbReference>
<dbReference type="PROSITE" id="PS50082">
    <property type="entry name" value="WD_REPEATS_2"/>
    <property type="match status" value="8"/>
</dbReference>
<dbReference type="Pfam" id="PF22939">
    <property type="entry name" value="WHD_GPIID"/>
    <property type="match status" value="1"/>
</dbReference>
<dbReference type="InterPro" id="IPR036322">
    <property type="entry name" value="WD40_repeat_dom_sf"/>
</dbReference>
<dbReference type="SUPFAM" id="SSF50978">
    <property type="entry name" value="WD40 repeat-like"/>
    <property type="match status" value="1"/>
</dbReference>
<feature type="repeat" description="WD" evidence="6">
    <location>
        <begin position="1177"/>
        <end position="1218"/>
    </location>
</feature>
<dbReference type="Gene3D" id="2.130.10.10">
    <property type="entry name" value="YVTN repeat-like/Quinoprotein amine dehydrogenase"/>
    <property type="match status" value="4"/>
</dbReference>
<name>A0A9P4UYZ4_9PLEO</name>
<dbReference type="Pfam" id="PF24883">
    <property type="entry name" value="NPHP3_N"/>
    <property type="match status" value="1"/>
</dbReference>
<dbReference type="SUPFAM" id="SSF50998">
    <property type="entry name" value="Quinoprotein alcohol dehydrogenase-like"/>
    <property type="match status" value="1"/>
</dbReference>
<feature type="domain" description="NACHT" evidence="7">
    <location>
        <begin position="298"/>
        <end position="519"/>
    </location>
</feature>
<dbReference type="InterPro" id="IPR011047">
    <property type="entry name" value="Quinoprotein_ADH-like_sf"/>
</dbReference>
<dbReference type="Pfam" id="PF00400">
    <property type="entry name" value="WD40"/>
    <property type="match status" value="6"/>
</dbReference>
<reference evidence="8" key="1">
    <citation type="journal article" date="2020" name="Stud. Mycol.">
        <title>101 Dothideomycetes genomes: a test case for predicting lifestyles and emergence of pathogens.</title>
        <authorList>
            <person name="Haridas S."/>
            <person name="Albert R."/>
            <person name="Binder M."/>
            <person name="Bloem J."/>
            <person name="Labutti K."/>
            <person name="Salamov A."/>
            <person name="Andreopoulos B."/>
            <person name="Baker S."/>
            <person name="Barry K."/>
            <person name="Bills G."/>
            <person name="Bluhm B."/>
            <person name="Cannon C."/>
            <person name="Castanera R."/>
            <person name="Culley D."/>
            <person name="Daum C."/>
            <person name="Ezra D."/>
            <person name="Gonzalez J."/>
            <person name="Henrissat B."/>
            <person name="Kuo A."/>
            <person name="Liang C."/>
            <person name="Lipzen A."/>
            <person name="Lutzoni F."/>
            <person name="Magnuson J."/>
            <person name="Mondo S."/>
            <person name="Nolan M."/>
            <person name="Ohm R."/>
            <person name="Pangilinan J."/>
            <person name="Park H.-J."/>
            <person name="Ramirez L."/>
            <person name="Alfaro M."/>
            <person name="Sun H."/>
            <person name="Tritt A."/>
            <person name="Yoshinaga Y."/>
            <person name="Zwiers L.-H."/>
            <person name="Turgeon B."/>
            <person name="Goodwin S."/>
            <person name="Spatafora J."/>
            <person name="Crous P."/>
            <person name="Grigoriev I."/>
        </authorList>
    </citation>
    <scope>NUCLEOTIDE SEQUENCE</scope>
    <source>
        <strain evidence="8">CBS 125425</strain>
    </source>
</reference>
<feature type="repeat" description="WD" evidence="6">
    <location>
        <begin position="1219"/>
        <end position="1259"/>
    </location>
</feature>
<evidence type="ECO:0000256" key="3">
    <source>
        <dbReference type="ARBA" id="ARBA00038415"/>
    </source>
</evidence>
<keyword evidence="1 6" id="KW-0853">WD repeat</keyword>
<gene>
    <name evidence="8" type="ORF">EJ04DRAFT_46132</name>
</gene>
<evidence type="ECO:0000259" key="7">
    <source>
        <dbReference type="PROSITE" id="PS50837"/>
    </source>
</evidence>
<dbReference type="InterPro" id="IPR024977">
    <property type="entry name" value="Apc4-like_WD40_dom"/>
</dbReference>
<protein>
    <recommendedName>
        <fullName evidence="4">Mitochondrial division protein 1</fullName>
    </recommendedName>
</protein>
<dbReference type="GO" id="GO:0005634">
    <property type="term" value="C:nucleus"/>
    <property type="evidence" value="ECO:0007669"/>
    <property type="project" value="TreeGrafter"/>
</dbReference>
<dbReference type="Proteomes" id="UP000799444">
    <property type="component" value="Unassembled WGS sequence"/>
</dbReference>
<dbReference type="OrthoDB" id="538223at2759"/>
<keyword evidence="9" id="KW-1185">Reference proteome</keyword>
<dbReference type="InterPro" id="IPR020472">
    <property type="entry name" value="WD40_PAC1"/>
</dbReference>
<dbReference type="PROSITE" id="PS50294">
    <property type="entry name" value="WD_REPEATS_REGION"/>
    <property type="match status" value="3"/>
</dbReference>
<dbReference type="InterPro" id="IPR056884">
    <property type="entry name" value="NPHP3-like_N"/>
</dbReference>
<dbReference type="GO" id="GO:1990234">
    <property type="term" value="C:transferase complex"/>
    <property type="evidence" value="ECO:0007669"/>
    <property type="project" value="UniProtKB-ARBA"/>
</dbReference>
<comment type="similarity">
    <text evidence="3">Belongs to the WD repeat MDV1/CAF4 family.</text>
</comment>
<sequence length="1461" mass="164638">MRLLQRSDAGGYHLTETFTSEEAIPPYAILSHTWGADDDEVTFDDLKSSIGAYTNKPGYEKIRFCAEKARQDGLDHFWIDTCCINKANKAEMSYSINSMYNWYRNADRCYVYLSDVSTAKRKANSDTCEWEPAFRESRWFTRAWTLQELLASPSIQFFSHQGKRLGDKYSLGQQIHEITAIPDAALRGELLSQFSVNDRLSWIEHRQSKLEEDKAYSLLGIFGVYIPPIYGEGIGAAFKRLQDEIGKLEKCTQDLHLTDPRRDKARIEETKGGLLEDCYHWILENPDFQRWRDNRQSRLLWIKGDPGKGKTMLLCGIIKELEKSMAKTAILSYFFCQATDSRINDATAVLRGLIYLLVYQQPSLVAHVRKKYDRAGKALFEDANAWVALSEIFTNVVQDPSLKSVYLVIDALDECVTDLPKLLDFIVQTSSVSSRVKWIMSSRNWPDIEERLEQAGDKVRLSLELNADFVSVAVRSYVRHKVSLLAKTKKYSDQIRDTVLDYLYANANDTFLWVALVCQNLEKISRVNIVTKLKAFLPGLKALYERMLQHIMSSSDADLCGRVLAIVTIVYRPISLLELTALVEELDDMTDDLEAIQEVVSFCGSLLTIRDGIIYFVHQSAKDFLLKEAIHIVFPSGSEAVHYAIFSRSLLAMSSTLRRDIYGLGALGYPIDQVQQPEPDPLASLRYSCIYWVDHLHDCNLDLTTNAQQHLREEVTIDVFLSTRYLYWLEALSLCRCISSGVASMAKLRDLVQAGTNTFASNKLVYDAYRFILYHKVPIESFPLQTYASALLFSPSQSLIRRLFNQEAPDWVTVLPDMRDDWDACLQTLEGHTGGVKSVVSSRDSKLASNSYNEVKIWDAISGQCLQTFEVNNHIHSIAISHHSKRVAAVSQNGTVHIWDVIDGKCLLVHALPGPPKYHYMGCDNRIEFSPNTAQLASTWGPELGIWDVSKGKYLQLSESRNAYYNGVVSVAYSCDSKRLASVSTSGSVNIWDADSGMCLRTLKLDGYVGQAAFFKNLTWIISTSRDSITIWDGNSGERLKKFNHHASSFALSHDLKRLASGSTESGSTESTVKIWDTDSGECLQIFKGHQDTITSLSFSGDSKHLASASDDRTLKIWDLCQSGKVSQRHDDDMVYSSQDNTMSMAVSYDATQLVLLKEDSKLEVWGVQNVKCRHTLQSYPSYFHLFAISHDSKQLAAASADGTLQLWDLGSGECLQKFPRHGGSIISIAFSLDSTLASASGDRSCMIWDMNTGDCLRIFKKSHGQSYNLGNFIALSHDSTQLAVVSGDSTIEIWDTRNGESIFELEVPPAVPRVKIASLAYSKTSRLLASATTACVVQVWDMNNGQNLHTFQCDEQISSMFFDITALYLHTNHGLIDIHASSLATDQTQSDVGLPRAQYRDLACTGWWISYKSENLVWIPTEFRHRNGRVALAKNVIGVLDESRRWWMYKFDLERLSAAQ</sequence>
<organism evidence="8 9">
    <name type="scientific">Polyplosphaeria fusca</name>
    <dbReference type="NCBI Taxonomy" id="682080"/>
    <lineage>
        <taxon>Eukaryota</taxon>
        <taxon>Fungi</taxon>
        <taxon>Dikarya</taxon>
        <taxon>Ascomycota</taxon>
        <taxon>Pezizomycotina</taxon>
        <taxon>Dothideomycetes</taxon>
        <taxon>Pleosporomycetidae</taxon>
        <taxon>Pleosporales</taxon>
        <taxon>Tetraplosphaeriaceae</taxon>
        <taxon>Polyplosphaeria</taxon>
    </lineage>
</organism>
<dbReference type="InterPro" id="IPR007111">
    <property type="entry name" value="NACHT_NTPase"/>
</dbReference>
<dbReference type="PANTHER" id="PTHR22847:SF637">
    <property type="entry name" value="WD REPEAT DOMAIN 5B"/>
    <property type="match status" value="1"/>
</dbReference>
<comment type="function">
    <text evidence="5">Involved in mitochondrial fission. Acts as an adapter protein required to form mitochondrial fission complexes. Formation of these complexes is required to promote constriction and fission of the mitochondrial compartment at a late step in mitochondrial division.</text>
</comment>
<comment type="caution">
    <text evidence="8">The sequence shown here is derived from an EMBL/GenBank/DDBJ whole genome shotgun (WGS) entry which is preliminary data.</text>
</comment>
<dbReference type="PANTHER" id="PTHR22847">
    <property type="entry name" value="WD40 REPEAT PROTEIN"/>
    <property type="match status" value="1"/>
</dbReference>
<dbReference type="PROSITE" id="PS50837">
    <property type="entry name" value="NACHT"/>
    <property type="match status" value="1"/>
</dbReference>
<dbReference type="InterPro" id="IPR010730">
    <property type="entry name" value="HET"/>
</dbReference>
<feature type="repeat" description="WD" evidence="6">
    <location>
        <begin position="1066"/>
        <end position="1086"/>
    </location>
</feature>
<evidence type="ECO:0000313" key="8">
    <source>
        <dbReference type="EMBL" id="KAF2730453.1"/>
    </source>
</evidence>
<evidence type="ECO:0000313" key="9">
    <source>
        <dbReference type="Proteomes" id="UP000799444"/>
    </source>
</evidence>
<dbReference type="Gene3D" id="3.40.50.300">
    <property type="entry name" value="P-loop containing nucleotide triphosphate hydrolases"/>
    <property type="match status" value="1"/>
</dbReference>
<dbReference type="InterPro" id="IPR027417">
    <property type="entry name" value="P-loop_NTPase"/>
</dbReference>
<feature type="repeat" description="WD" evidence="6">
    <location>
        <begin position="1317"/>
        <end position="1351"/>
    </location>
</feature>
<dbReference type="Pfam" id="PF06985">
    <property type="entry name" value="HET"/>
    <property type="match status" value="1"/>
</dbReference>
<dbReference type="CDD" id="cd00200">
    <property type="entry name" value="WD40"/>
    <property type="match status" value="1"/>
</dbReference>
<evidence type="ECO:0000256" key="5">
    <source>
        <dbReference type="ARBA" id="ARBA00043913"/>
    </source>
</evidence>
<dbReference type="Pfam" id="PF12894">
    <property type="entry name" value="ANAPC4_WD40"/>
    <property type="match status" value="1"/>
</dbReference>
<accession>A0A9P4UYZ4</accession>
<feature type="repeat" description="WD" evidence="6">
    <location>
        <begin position="1087"/>
        <end position="1120"/>
    </location>
</feature>
<feature type="repeat" description="WD" evidence="6">
    <location>
        <begin position="1274"/>
        <end position="1305"/>
    </location>
</feature>
<dbReference type="PRINTS" id="PR00320">
    <property type="entry name" value="GPROTEINBRPT"/>
</dbReference>
<evidence type="ECO:0000256" key="6">
    <source>
        <dbReference type="PROSITE-ProRule" id="PRU00221"/>
    </source>
</evidence>
<dbReference type="SUPFAM" id="SSF52540">
    <property type="entry name" value="P-loop containing nucleoside triphosphate hydrolases"/>
    <property type="match status" value="1"/>
</dbReference>